<proteinExistence type="predicted"/>
<dbReference type="EnsemblPlants" id="PNT64251">
    <property type="protein sequence ID" value="PNT64251"/>
    <property type="gene ID" value="BRADI_4g26625v3"/>
</dbReference>
<dbReference type="Proteomes" id="UP000008810">
    <property type="component" value="Chromosome 4"/>
</dbReference>
<name>A0A2K2CQE5_BRADI</name>
<reference evidence="2" key="2">
    <citation type="submission" date="2017-06" db="EMBL/GenBank/DDBJ databases">
        <title>WGS assembly of Brachypodium distachyon.</title>
        <authorList>
            <consortium name="The International Brachypodium Initiative"/>
            <person name="Lucas S."/>
            <person name="Harmon-Smith M."/>
            <person name="Lail K."/>
            <person name="Tice H."/>
            <person name="Grimwood J."/>
            <person name="Bruce D."/>
            <person name="Barry K."/>
            <person name="Shu S."/>
            <person name="Lindquist E."/>
            <person name="Wang M."/>
            <person name="Pitluck S."/>
            <person name="Vogel J.P."/>
            <person name="Garvin D.F."/>
            <person name="Mockler T.C."/>
            <person name="Schmutz J."/>
            <person name="Rokhsar D."/>
            <person name="Bevan M.W."/>
        </authorList>
    </citation>
    <scope>NUCLEOTIDE SEQUENCE</scope>
    <source>
        <strain evidence="2">Bd21</strain>
    </source>
</reference>
<dbReference type="EMBL" id="CM000883">
    <property type="protein sequence ID" value="PNT64251.1"/>
    <property type="molecule type" value="Genomic_DNA"/>
</dbReference>
<keyword evidence="4" id="KW-1185">Reference proteome</keyword>
<accession>A0A2K2CQE5</accession>
<reference evidence="2 3" key="1">
    <citation type="journal article" date="2010" name="Nature">
        <title>Genome sequencing and analysis of the model grass Brachypodium distachyon.</title>
        <authorList>
            <consortium name="International Brachypodium Initiative"/>
        </authorList>
    </citation>
    <scope>NUCLEOTIDE SEQUENCE [LARGE SCALE GENOMIC DNA]</scope>
    <source>
        <strain evidence="2 3">Bd21</strain>
    </source>
</reference>
<dbReference type="Gramene" id="PNT64251">
    <property type="protein sequence ID" value="PNT64251"/>
    <property type="gene ID" value="BRADI_4g26625v3"/>
</dbReference>
<gene>
    <name evidence="2" type="ORF">BRADI_4g26625v3</name>
</gene>
<organism evidence="2">
    <name type="scientific">Brachypodium distachyon</name>
    <name type="common">Purple false brome</name>
    <name type="synonym">Trachynia distachya</name>
    <dbReference type="NCBI Taxonomy" id="15368"/>
    <lineage>
        <taxon>Eukaryota</taxon>
        <taxon>Viridiplantae</taxon>
        <taxon>Streptophyta</taxon>
        <taxon>Embryophyta</taxon>
        <taxon>Tracheophyta</taxon>
        <taxon>Spermatophyta</taxon>
        <taxon>Magnoliopsida</taxon>
        <taxon>Liliopsida</taxon>
        <taxon>Poales</taxon>
        <taxon>Poaceae</taxon>
        <taxon>BOP clade</taxon>
        <taxon>Pooideae</taxon>
        <taxon>Stipodae</taxon>
        <taxon>Brachypodieae</taxon>
        <taxon>Brachypodium</taxon>
    </lineage>
</organism>
<dbReference type="AlphaFoldDB" id="A0A2K2CQE5"/>
<evidence type="ECO:0000256" key="1">
    <source>
        <dbReference type="SAM" id="MobiDB-lite"/>
    </source>
</evidence>
<evidence type="ECO:0000313" key="2">
    <source>
        <dbReference type="EMBL" id="PNT64251.1"/>
    </source>
</evidence>
<evidence type="ECO:0000313" key="3">
    <source>
        <dbReference type="EnsemblPlants" id="PNT64251"/>
    </source>
</evidence>
<evidence type="ECO:0000313" key="4">
    <source>
        <dbReference type="Proteomes" id="UP000008810"/>
    </source>
</evidence>
<reference evidence="3" key="3">
    <citation type="submission" date="2018-08" db="UniProtKB">
        <authorList>
            <consortium name="EnsemblPlants"/>
        </authorList>
    </citation>
    <scope>IDENTIFICATION</scope>
    <source>
        <strain evidence="3">cv. Bd21</strain>
    </source>
</reference>
<sequence>MIIPWKTLSHLLILQHSPSHSAYQLSHLYKVCYAGPLPRRFELSQCSSSLEGLPRQSIHATEKSRRVQGKLT</sequence>
<feature type="region of interest" description="Disordered" evidence="1">
    <location>
        <begin position="53"/>
        <end position="72"/>
    </location>
</feature>
<protein>
    <submittedName>
        <fullName evidence="2 3">Uncharacterized protein</fullName>
    </submittedName>
</protein>